<evidence type="ECO:0000256" key="1">
    <source>
        <dbReference type="ARBA" id="ARBA00005614"/>
    </source>
</evidence>
<evidence type="ECO:0000256" key="5">
    <source>
        <dbReference type="PROSITE-ProRule" id="PRU00520"/>
    </source>
</evidence>
<feature type="active site" evidence="5">
    <location>
        <position position="38"/>
    </location>
</feature>
<reference evidence="8" key="1">
    <citation type="submission" date="2020-08" db="EMBL/GenBank/DDBJ databases">
        <authorList>
            <person name="Cejkova D."/>
            <person name="Kubasova T."/>
            <person name="Jahodarova E."/>
            <person name="Rychlik I."/>
        </authorList>
    </citation>
    <scope>NUCLEOTIDE SEQUENCE</scope>
    <source>
        <strain evidence="8">An836</strain>
    </source>
</reference>
<reference evidence="8" key="2">
    <citation type="journal article" date="2021" name="Sci. Rep.">
        <title>The distribution of antibiotic resistance genes in chicken gut microbiota commensals.</title>
        <authorList>
            <person name="Juricova H."/>
            <person name="Matiasovicova J."/>
            <person name="Kubasova T."/>
            <person name="Cejkova D."/>
            <person name="Rychlik I."/>
        </authorList>
    </citation>
    <scope>NUCLEOTIDE SEQUENCE</scope>
    <source>
        <strain evidence="8">An836</strain>
    </source>
</reference>
<dbReference type="GO" id="GO:0003998">
    <property type="term" value="F:acylphosphatase activity"/>
    <property type="evidence" value="ECO:0007669"/>
    <property type="project" value="UniProtKB-EC"/>
</dbReference>
<keyword evidence="9" id="KW-1185">Reference proteome</keyword>
<feature type="active site" evidence="5">
    <location>
        <position position="56"/>
    </location>
</feature>
<dbReference type="SUPFAM" id="SSF54975">
    <property type="entry name" value="Acylphosphatase/BLUF domain-like"/>
    <property type="match status" value="1"/>
</dbReference>
<proteinExistence type="inferred from homology"/>
<feature type="domain" description="Acylphosphatase-like" evidence="7">
    <location>
        <begin position="23"/>
        <end position="109"/>
    </location>
</feature>
<evidence type="ECO:0000256" key="2">
    <source>
        <dbReference type="ARBA" id="ARBA00012150"/>
    </source>
</evidence>
<comment type="caution">
    <text evidence="8">The sequence shown here is derived from an EMBL/GenBank/DDBJ whole genome shotgun (WGS) entry which is preliminary data.</text>
</comment>
<organism evidence="8 9">
    <name type="scientific">Bifidobacterium pullorum subsp. saeculare</name>
    <dbReference type="NCBI Taxonomy" id="78257"/>
    <lineage>
        <taxon>Bacteria</taxon>
        <taxon>Bacillati</taxon>
        <taxon>Actinomycetota</taxon>
        <taxon>Actinomycetes</taxon>
        <taxon>Bifidobacteriales</taxon>
        <taxon>Bifidobacteriaceae</taxon>
        <taxon>Bifidobacterium</taxon>
    </lineage>
</organism>
<dbReference type="Gene3D" id="3.30.70.100">
    <property type="match status" value="1"/>
</dbReference>
<dbReference type="PANTHER" id="PTHR47268">
    <property type="entry name" value="ACYLPHOSPHATASE"/>
    <property type="match status" value="1"/>
</dbReference>
<dbReference type="Proteomes" id="UP000718821">
    <property type="component" value="Unassembled WGS sequence"/>
</dbReference>
<dbReference type="InterPro" id="IPR036046">
    <property type="entry name" value="Acylphosphatase-like_dom_sf"/>
</dbReference>
<dbReference type="Pfam" id="PF00708">
    <property type="entry name" value="Acylphosphatase"/>
    <property type="match status" value="1"/>
</dbReference>
<dbReference type="InterPro" id="IPR001792">
    <property type="entry name" value="Acylphosphatase-like_dom"/>
</dbReference>
<protein>
    <recommendedName>
        <fullName evidence="3 5">acylphosphatase</fullName>
        <ecNumber evidence="2 5">3.6.1.7</ecNumber>
    </recommendedName>
</protein>
<evidence type="ECO:0000313" key="8">
    <source>
        <dbReference type="EMBL" id="MBM6700101.1"/>
    </source>
</evidence>
<dbReference type="PANTHER" id="PTHR47268:SF4">
    <property type="entry name" value="ACYLPHOSPHATASE"/>
    <property type="match status" value="1"/>
</dbReference>
<keyword evidence="5" id="KW-0378">Hydrolase</keyword>
<sequence>MRSPSAETAGGVGAGADGEAEVRVHATVSGLVQGVGYRYFTVTAARRLGLTGWVRNLRDGDVELEAQGRRADVDVLLNWLQTGPRWSRVDHVAVQTIPLQGETAFRVYA</sequence>
<evidence type="ECO:0000256" key="6">
    <source>
        <dbReference type="RuleBase" id="RU004168"/>
    </source>
</evidence>
<dbReference type="AlphaFoldDB" id="A0A939BAP6"/>
<evidence type="ECO:0000313" key="9">
    <source>
        <dbReference type="Proteomes" id="UP000718821"/>
    </source>
</evidence>
<dbReference type="PROSITE" id="PS51160">
    <property type="entry name" value="ACYLPHOSPHATASE_3"/>
    <property type="match status" value="1"/>
</dbReference>
<dbReference type="EC" id="3.6.1.7" evidence="2 5"/>
<evidence type="ECO:0000259" key="7">
    <source>
        <dbReference type="PROSITE" id="PS51160"/>
    </source>
</evidence>
<dbReference type="InterPro" id="IPR020456">
    <property type="entry name" value="Acylphosphatase"/>
</dbReference>
<evidence type="ECO:0000256" key="4">
    <source>
        <dbReference type="ARBA" id="ARBA00047645"/>
    </source>
</evidence>
<name>A0A939BAP6_9BIFI</name>
<accession>A0A939BAP6</accession>
<comment type="catalytic activity">
    <reaction evidence="4 5">
        <text>an acyl phosphate + H2O = a carboxylate + phosphate + H(+)</text>
        <dbReference type="Rhea" id="RHEA:14965"/>
        <dbReference type="ChEBI" id="CHEBI:15377"/>
        <dbReference type="ChEBI" id="CHEBI:15378"/>
        <dbReference type="ChEBI" id="CHEBI:29067"/>
        <dbReference type="ChEBI" id="CHEBI:43474"/>
        <dbReference type="ChEBI" id="CHEBI:59918"/>
        <dbReference type="EC" id="3.6.1.7"/>
    </reaction>
</comment>
<dbReference type="EMBL" id="JACLYU010000014">
    <property type="protein sequence ID" value="MBM6700101.1"/>
    <property type="molecule type" value="Genomic_DNA"/>
</dbReference>
<comment type="similarity">
    <text evidence="1 6">Belongs to the acylphosphatase family.</text>
</comment>
<dbReference type="PROSITE" id="PS00151">
    <property type="entry name" value="ACYLPHOSPHATASE_2"/>
    <property type="match status" value="1"/>
</dbReference>
<evidence type="ECO:0000256" key="3">
    <source>
        <dbReference type="ARBA" id="ARBA00015991"/>
    </source>
</evidence>
<gene>
    <name evidence="8" type="ORF">H7U32_07280</name>
</gene>
<dbReference type="InterPro" id="IPR017968">
    <property type="entry name" value="Acylphosphatase_CS"/>
</dbReference>
<dbReference type="PRINTS" id="PR00112">
    <property type="entry name" value="ACYLPHPHTASE"/>
</dbReference>